<accession>A0A4V5R3L9</accession>
<evidence type="ECO:0000313" key="5">
    <source>
        <dbReference type="Proteomes" id="UP000307574"/>
    </source>
</evidence>
<dbReference type="CDD" id="cd00397">
    <property type="entry name" value="DNA_BRE_C"/>
    <property type="match status" value="1"/>
</dbReference>
<dbReference type="GO" id="GO:0015074">
    <property type="term" value="P:DNA integration"/>
    <property type="evidence" value="ECO:0007669"/>
    <property type="project" value="InterPro"/>
</dbReference>
<keyword evidence="2" id="KW-0175">Coiled coil</keyword>
<feature type="coiled-coil region" evidence="2">
    <location>
        <begin position="457"/>
        <end position="484"/>
    </location>
</feature>
<protein>
    <recommendedName>
        <fullName evidence="3">Tyr recombinase domain-containing protein</fullName>
    </recommendedName>
</protein>
<dbReference type="EMBL" id="SYUV01000094">
    <property type="protein sequence ID" value="TKF26138.1"/>
    <property type="molecule type" value="Genomic_DNA"/>
</dbReference>
<dbReference type="Pfam" id="PF00589">
    <property type="entry name" value="Phage_integrase"/>
    <property type="match status" value="1"/>
</dbReference>
<dbReference type="InterPro" id="IPR002104">
    <property type="entry name" value="Integrase_catalytic"/>
</dbReference>
<proteinExistence type="predicted"/>
<dbReference type="PROSITE" id="PS51898">
    <property type="entry name" value="TYR_RECOMBINASE"/>
    <property type="match status" value="1"/>
</dbReference>
<dbReference type="SUPFAM" id="SSF56349">
    <property type="entry name" value="DNA breaking-rejoining enzymes"/>
    <property type="match status" value="1"/>
</dbReference>
<gene>
    <name evidence="4" type="ORF">FCV50_21495</name>
</gene>
<dbReference type="GO" id="GO:0006310">
    <property type="term" value="P:DNA recombination"/>
    <property type="evidence" value="ECO:0007669"/>
    <property type="project" value="UniProtKB-KW"/>
</dbReference>
<reference evidence="4 5" key="1">
    <citation type="submission" date="2019-04" db="EMBL/GenBank/DDBJ databases">
        <title>A reverse ecology approach based on a biological definition of microbial populations.</title>
        <authorList>
            <person name="Arevalo P."/>
            <person name="Vaninsberghe D."/>
            <person name="Elsherbini J."/>
            <person name="Gore J."/>
            <person name="Polz M."/>
        </authorList>
    </citation>
    <scope>NUCLEOTIDE SEQUENCE [LARGE SCALE GENOMIC DNA]</scope>
    <source>
        <strain evidence="4 5">10N.261.46.F4</strain>
    </source>
</reference>
<evidence type="ECO:0000259" key="3">
    <source>
        <dbReference type="PROSITE" id="PS51898"/>
    </source>
</evidence>
<name>A0A4V5R3L9_9VIBR</name>
<dbReference type="GO" id="GO:0003677">
    <property type="term" value="F:DNA binding"/>
    <property type="evidence" value="ECO:0007669"/>
    <property type="project" value="InterPro"/>
</dbReference>
<dbReference type="Proteomes" id="UP000307574">
    <property type="component" value="Unassembled WGS sequence"/>
</dbReference>
<feature type="domain" description="Tyr recombinase" evidence="3">
    <location>
        <begin position="232"/>
        <end position="453"/>
    </location>
</feature>
<dbReference type="AlphaFoldDB" id="A0A4V5R3L9"/>
<comment type="caution">
    <text evidence="4">The sequence shown here is derived from an EMBL/GenBank/DDBJ whole genome shotgun (WGS) entry which is preliminary data.</text>
</comment>
<dbReference type="RefSeq" id="WP_136981371.1">
    <property type="nucleotide sequence ID" value="NZ_SYUV01000094.1"/>
</dbReference>
<dbReference type="Gene3D" id="1.10.443.10">
    <property type="entry name" value="Intergrase catalytic core"/>
    <property type="match status" value="1"/>
</dbReference>
<keyword evidence="1" id="KW-0233">DNA recombination</keyword>
<dbReference type="InterPro" id="IPR013762">
    <property type="entry name" value="Integrase-like_cat_sf"/>
</dbReference>
<evidence type="ECO:0000313" key="4">
    <source>
        <dbReference type="EMBL" id="TKF26138.1"/>
    </source>
</evidence>
<organism evidence="4 5">
    <name type="scientific">Vibrio kanaloae</name>
    <dbReference type="NCBI Taxonomy" id="170673"/>
    <lineage>
        <taxon>Bacteria</taxon>
        <taxon>Pseudomonadati</taxon>
        <taxon>Pseudomonadota</taxon>
        <taxon>Gammaproteobacteria</taxon>
        <taxon>Vibrionales</taxon>
        <taxon>Vibrionaceae</taxon>
        <taxon>Vibrio</taxon>
    </lineage>
</organism>
<sequence>MILKKAIELEVGALGSFNGETEELNGEHLRVIKYQAPEVVLKFPVLHSTSMMSECLDANLFLQQKYTGRVNYKDIEDKNRDSDGETVQVVTLDKIAASLKAYFTFCEEESLDIYDGLLNTFSADQKLWLPPYRFKSHVIDRVKSREIEFSSGNLLLLHVKQFYEWMYKTGRIDKIPFDYKYVSVSKGKDKDDDELDFLFAPDAVISAYKKPLLVQTTDLRVPKKHKSDKVKRDNQPWSLAEMTAFFGTQYMQFETRRLWADLGFQVGLRAKEITRLPDEQIVDPELSDKSVFDVEIIGKNDKRRTVLVPKKLMSRLFAHKNSAKRLKHMPKYKSYLESLPEHSDALAYEQTHGKPLFINQRGVRISERSVINIVSKSRPELRKKGNLILDEPHFHGSRATYATRLIKAMFAMGMPLGFIKWKVMELLGHNSWDTTLQHYVNVARGITYDEKLDLWVSEIYKDVEERLTREKQELSQEVEASVRELGSEEQG</sequence>
<evidence type="ECO:0000256" key="2">
    <source>
        <dbReference type="SAM" id="Coils"/>
    </source>
</evidence>
<dbReference type="InterPro" id="IPR011010">
    <property type="entry name" value="DNA_brk_join_enz"/>
</dbReference>
<evidence type="ECO:0000256" key="1">
    <source>
        <dbReference type="ARBA" id="ARBA00023172"/>
    </source>
</evidence>